<dbReference type="PROSITE" id="PS51257">
    <property type="entry name" value="PROKAR_LIPOPROTEIN"/>
    <property type="match status" value="1"/>
</dbReference>
<evidence type="ECO:0000313" key="4">
    <source>
        <dbReference type="Proteomes" id="UP001221302"/>
    </source>
</evidence>
<proteinExistence type="inferred from homology"/>
<evidence type="ECO:0000256" key="1">
    <source>
        <dbReference type="ARBA" id="ARBA00007637"/>
    </source>
</evidence>
<comment type="caution">
    <text evidence="3">The sequence shown here is derived from an EMBL/GenBank/DDBJ whole genome shotgun (WGS) entry which is preliminary data.</text>
</comment>
<keyword evidence="4" id="KW-1185">Reference proteome</keyword>
<reference evidence="3" key="1">
    <citation type="submission" date="2023-03" db="EMBL/GenBank/DDBJ databases">
        <title>Stygiobacter electus gen. nov., sp. nov., facultatively anaerobic thermotolerant bacterium of the class Ignavibacteria from a well of Yessentuki mineral water deposit.</title>
        <authorList>
            <person name="Podosokorskaya O.A."/>
            <person name="Elcheninov A.G."/>
            <person name="Petrova N.F."/>
            <person name="Zavarzina D.G."/>
            <person name="Kublanov I.V."/>
            <person name="Merkel A.Y."/>
        </authorList>
    </citation>
    <scope>NUCLEOTIDE SEQUENCE</scope>
    <source>
        <strain evidence="3">09-Me</strain>
    </source>
</reference>
<gene>
    <name evidence="3" type="ORF">P0M35_07450</name>
</gene>
<dbReference type="RefSeq" id="WP_321535749.1">
    <property type="nucleotide sequence ID" value="NZ_JARGDL010000008.1"/>
</dbReference>
<accession>A0AAE3NW42</accession>
<dbReference type="Pfam" id="PF01370">
    <property type="entry name" value="Epimerase"/>
    <property type="match status" value="1"/>
</dbReference>
<dbReference type="SUPFAM" id="SSF51735">
    <property type="entry name" value="NAD(P)-binding Rossmann-fold domains"/>
    <property type="match status" value="1"/>
</dbReference>
<dbReference type="InterPro" id="IPR036291">
    <property type="entry name" value="NAD(P)-bd_dom_sf"/>
</dbReference>
<sequence length="352" mass="39600">MKFHLVSGACGFVGCNTVKQLLKRTNDSIIMVDDLSVGTHPSTWLKDSTTKKLKDIEIFGKDERLFFFKMDFRKFLNKLQDEPNWLEKEYGLKIERFADAFHFAAIVGGRAKIEGDPMAVALDLSIDAEFFNWIAKSKPERVLYPSSSAAYPINMQTESDAVALKESDINIDGFTLGMPDLTYGWTKMTGEFLAKIAAKNYGISIVCIRPFSGYGEDQDLSYPVPAIAMRAAKKENPFEVWGTGKQGRDFVHIDDVMDCMFLAMDKIHDGTAINIGSGKLTSFIDLIKVFTKFAGYDPQIKPLIDKPMGVHSRYSDMSFVKEKLGWQPKISLEEGMKRVYDVAIERLKSGKV</sequence>
<dbReference type="InterPro" id="IPR001509">
    <property type="entry name" value="Epimerase_deHydtase"/>
</dbReference>
<protein>
    <submittedName>
        <fullName evidence="3">NAD-dependent epimerase/dehydratase family protein</fullName>
    </submittedName>
</protein>
<dbReference type="EMBL" id="JARGDL010000008">
    <property type="protein sequence ID" value="MDF1611981.1"/>
    <property type="molecule type" value="Genomic_DNA"/>
</dbReference>
<comment type="similarity">
    <text evidence="1">Belongs to the NAD(P)-dependent epimerase/dehydratase family.</text>
</comment>
<evidence type="ECO:0000259" key="2">
    <source>
        <dbReference type="Pfam" id="PF01370"/>
    </source>
</evidence>
<dbReference type="Gene3D" id="3.90.25.10">
    <property type="entry name" value="UDP-galactose 4-epimerase, domain 1"/>
    <property type="match status" value="1"/>
</dbReference>
<name>A0AAE3NW42_9BACT</name>
<dbReference type="AlphaFoldDB" id="A0AAE3NW42"/>
<dbReference type="Gene3D" id="3.40.50.720">
    <property type="entry name" value="NAD(P)-binding Rossmann-like Domain"/>
    <property type="match status" value="1"/>
</dbReference>
<dbReference type="PANTHER" id="PTHR43000">
    <property type="entry name" value="DTDP-D-GLUCOSE 4,6-DEHYDRATASE-RELATED"/>
    <property type="match status" value="1"/>
</dbReference>
<feature type="domain" description="NAD-dependent epimerase/dehydratase" evidence="2">
    <location>
        <begin position="5"/>
        <end position="276"/>
    </location>
</feature>
<organism evidence="3 4">
    <name type="scientific">Stygiobacter electus</name>
    <dbReference type="NCBI Taxonomy" id="3032292"/>
    <lineage>
        <taxon>Bacteria</taxon>
        <taxon>Pseudomonadati</taxon>
        <taxon>Ignavibacteriota</taxon>
        <taxon>Ignavibacteria</taxon>
        <taxon>Ignavibacteriales</taxon>
        <taxon>Melioribacteraceae</taxon>
        <taxon>Stygiobacter</taxon>
    </lineage>
</organism>
<evidence type="ECO:0000313" key="3">
    <source>
        <dbReference type="EMBL" id="MDF1611981.1"/>
    </source>
</evidence>
<dbReference type="Proteomes" id="UP001221302">
    <property type="component" value="Unassembled WGS sequence"/>
</dbReference>